<evidence type="ECO:0000313" key="4">
    <source>
        <dbReference type="Proteomes" id="UP000053831"/>
    </source>
</evidence>
<keyword evidence="4" id="KW-1185">Reference proteome</keyword>
<keyword evidence="2" id="KW-0472">Membrane</keyword>
<comment type="caution">
    <text evidence="3">The sequence shown here is derived from an EMBL/GenBank/DDBJ whole genome shotgun (WGS) entry which is preliminary data.</text>
</comment>
<dbReference type="Proteomes" id="UP000053831">
    <property type="component" value="Unassembled WGS sequence"/>
</dbReference>
<feature type="region of interest" description="Disordered" evidence="1">
    <location>
        <begin position="1"/>
        <end position="53"/>
    </location>
</feature>
<feature type="compositionally biased region" description="Basic and acidic residues" evidence="1">
    <location>
        <begin position="1"/>
        <end position="16"/>
    </location>
</feature>
<feature type="transmembrane region" description="Helical" evidence="2">
    <location>
        <begin position="177"/>
        <end position="203"/>
    </location>
</feature>
<dbReference type="EMBL" id="LGSR01000020">
    <property type="protein sequence ID" value="KOS19188.1"/>
    <property type="molecule type" value="Genomic_DNA"/>
</dbReference>
<proteinExistence type="predicted"/>
<evidence type="ECO:0000256" key="2">
    <source>
        <dbReference type="SAM" id="Phobius"/>
    </source>
</evidence>
<name>A0A0M8MV47_ESCWE</name>
<evidence type="ECO:0000256" key="1">
    <source>
        <dbReference type="SAM" id="MobiDB-lite"/>
    </source>
</evidence>
<dbReference type="STRING" id="150374.A0A0M8MV47"/>
<dbReference type="AlphaFoldDB" id="A0A0M8MV47"/>
<gene>
    <name evidence="3" type="ORF">ESCO_000482</name>
</gene>
<dbReference type="OrthoDB" id="37659at2759"/>
<keyword evidence="2" id="KW-1133">Transmembrane helix</keyword>
<evidence type="ECO:0000313" key="3">
    <source>
        <dbReference type="EMBL" id="KOS19188.1"/>
    </source>
</evidence>
<reference evidence="3 4" key="1">
    <citation type="submission" date="2015-07" db="EMBL/GenBank/DDBJ databases">
        <title>The genome of the fungus Escovopsis weberi, a specialized disease agent of ant agriculture.</title>
        <authorList>
            <person name="de Man T.J."/>
            <person name="Stajich J.E."/>
            <person name="Kubicek C.P."/>
            <person name="Chenthamara K."/>
            <person name="Atanasova L."/>
            <person name="Druzhinina I.S."/>
            <person name="Birnbaum S."/>
            <person name="Barribeau S.M."/>
            <person name="Teiling C."/>
            <person name="Suen G."/>
            <person name="Currie C."/>
            <person name="Gerardo N.M."/>
        </authorList>
    </citation>
    <scope>NUCLEOTIDE SEQUENCE [LARGE SCALE GENOMIC DNA]</scope>
</reference>
<sequence length="313" mass="33416">MGKDQDAKPGPKDAAHDPPAPAYQPVDPANIADAQSPGRERETLPVPSIASPFTFPPADTKHPLVIPGEPSGLIAFPQVRPGPHPVLSAYSPVLLRHGITQRTWTSFLDTISAFLAARVPKRFVSHAADMARDITAGPIQSGRNLAAHARDVGNDISASAGRGSFFGVVGNVLEAAIFLPIAVTFGVIGAALSLPGSAIAAAFRRPKTPFERASNYVTVANQHWLHQRKLHAQLMDTSQLARAIHASPEELLKSAVVFTGSPSSGQLDTLHPRLEAIDCRVEDVNLQLDMASLWLVVMQIDLDKPPHGIPTDK</sequence>
<keyword evidence="2" id="KW-0812">Transmembrane</keyword>
<protein>
    <submittedName>
        <fullName evidence="3">Uncharacterized protein</fullName>
    </submittedName>
</protein>
<accession>A0A0M8MV47</accession>
<organism evidence="3 4">
    <name type="scientific">Escovopsis weberi</name>
    <dbReference type="NCBI Taxonomy" id="150374"/>
    <lineage>
        <taxon>Eukaryota</taxon>
        <taxon>Fungi</taxon>
        <taxon>Dikarya</taxon>
        <taxon>Ascomycota</taxon>
        <taxon>Pezizomycotina</taxon>
        <taxon>Sordariomycetes</taxon>
        <taxon>Hypocreomycetidae</taxon>
        <taxon>Hypocreales</taxon>
        <taxon>Hypocreaceae</taxon>
        <taxon>Escovopsis</taxon>
    </lineage>
</organism>